<keyword evidence="8" id="KW-0808">Transferase</keyword>
<evidence type="ECO:0000313" key="17">
    <source>
        <dbReference type="Proteomes" id="UP000070163"/>
    </source>
</evidence>
<dbReference type="InterPro" id="IPR023915">
    <property type="entry name" value="Bifunctiontional_GlmU_arc-type"/>
</dbReference>
<evidence type="ECO:0000256" key="7">
    <source>
        <dbReference type="ARBA" id="ARBA00013414"/>
    </source>
</evidence>
<keyword evidence="17" id="KW-1185">Reference proteome</keyword>
<proteinExistence type="inferred from homology"/>
<evidence type="ECO:0000256" key="5">
    <source>
        <dbReference type="ARBA" id="ARBA00012225"/>
    </source>
</evidence>
<dbReference type="InterPro" id="IPR005835">
    <property type="entry name" value="NTP_transferase_dom"/>
</dbReference>
<dbReference type="InterPro" id="IPR029044">
    <property type="entry name" value="Nucleotide-diphossugar_trans"/>
</dbReference>
<reference evidence="16 17" key="1">
    <citation type="journal article" date="2016" name="Sci. Rep.">
        <title>Metabolic traits of an uncultured archaeal lineage -MSBL1- from brine pools of the Red Sea.</title>
        <authorList>
            <person name="Mwirichia R."/>
            <person name="Alam I."/>
            <person name="Rashid M."/>
            <person name="Vinu M."/>
            <person name="Ba-Alawi W."/>
            <person name="Anthony Kamau A."/>
            <person name="Kamanda Ngugi D."/>
            <person name="Goker M."/>
            <person name="Klenk H.P."/>
            <person name="Bajic V."/>
            <person name="Stingl U."/>
        </authorList>
    </citation>
    <scope>NUCLEOTIDE SEQUENCE [LARGE SCALE GENOMIC DNA]</scope>
    <source>
        <strain evidence="16">SCGC-AAA259A05</strain>
    </source>
</reference>
<dbReference type="SUPFAM" id="SSF53448">
    <property type="entry name" value="Nucleotide-diphospho-sugar transferases"/>
    <property type="match status" value="1"/>
</dbReference>
<comment type="catalytic activity">
    <reaction evidence="12">
        <text>alpha-D-glucosamine 1-phosphate + acetyl-CoA = N-acetyl-alpha-D-glucosamine 1-phosphate + CoA + H(+)</text>
        <dbReference type="Rhea" id="RHEA:13725"/>
        <dbReference type="ChEBI" id="CHEBI:15378"/>
        <dbReference type="ChEBI" id="CHEBI:57287"/>
        <dbReference type="ChEBI" id="CHEBI:57288"/>
        <dbReference type="ChEBI" id="CHEBI:57776"/>
        <dbReference type="ChEBI" id="CHEBI:58516"/>
        <dbReference type="EC" id="2.3.1.157"/>
    </reaction>
</comment>
<evidence type="ECO:0000259" key="14">
    <source>
        <dbReference type="Pfam" id="PF00483"/>
    </source>
</evidence>
<keyword evidence="9" id="KW-0548">Nucleotidyltransferase</keyword>
<dbReference type="EC" id="2.3.1.157" evidence="5"/>
<dbReference type="UniPathway" id="UPA00113">
    <property type="reaction ID" value="UER00532"/>
</dbReference>
<dbReference type="GO" id="GO:0006048">
    <property type="term" value="P:UDP-N-acetylglucosamine biosynthetic process"/>
    <property type="evidence" value="ECO:0007669"/>
    <property type="project" value="UniProtKB-UniPathway"/>
</dbReference>
<protein>
    <recommendedName>
        <fullName evidence="7">Bifunctional protein GlmU</fullName>
        <ecNumber evidence="5">2.3.1.157</ecNumber>
        <ecNumber evidence="6">2.7.7.23</ecNumber>
    </recommendedName>
</protein>
<dbReference type="EMBL" id="LHXJ01000048">
    <property type="protein sequence ID" value="KXA90393.1"/>
    <property type="molecule type" value="Genomic_DNA"/>
</dbReference>
<evidence type="ECO:0000256" key="13">
    <source>
        <dbReference type="ARBA" id="ARBA00048493"/>
    </source>
</evidence>
<sequence>MKAVILAAGIGERMRPLTYTHPKGLLPVAGKPILDYVLESLKRAETENVEIVVGYRKEDIIGRYGDGDNWEMDISYVEQPEQRGTADAISLTESDETFLVINGDVYCDAPSLVETINKHEEGEAVATLGTYRVKSAASYGVIKTKNGKIQEVIEKPKETYNQLINAGIYVFEPEIYDAIEDTPLSKRDEKEITTSIEMLIEKGELVSANELSSWVHVGRPWDLLIANENALKNLTPTTEGEIEPGAYVDENVTVEEGTLIRSGAYIEGPAYIGENSDIGPNCYIRPYTSIGKEVRIGNAVEVKNSIILDGSHAAHHSYIGDSIVGYGCNFGSGTKVGNLRLDAGNVIMTLRGELTDTGRRKLGAVLGEGVQTGINSSINPGVKVGPNSAVGPGAILYEDLPPNRCVFVEQKEEKRAWKND</sequence>
<dbReference type="SUPFAM" id="SSF51161">
    <property type="entry name" value="Trimeric LpxA-like enzymes"/>
    <property type="match status" value="1"/>
</dbReference>
<dbReference type="AlphaFoldDB" id="A0A133U870"/>
<evidence type="ECO:0000256" key="11">
    <source>
        <dbReference type="ARBA" id="ARBA00023315"/>
    </source>
</evidence>
<dbReference type="Pfam" id="PF25087">
    <property type="entry name" value="GMPPB_C"/>
    <property type="match status" value="1"/>
</dbReference>
<evidence type="ECO:0000256" key="8">
    <source>
        <dbReference type="ARBA" id="ARBA00022679"/>
    </source>
</evidence>
<evidence type="ECO:0000256" key="6">
    <source>
        <dbReference type="ARBA" id="ARBA00012457"/>
    </source>
</evidence>
<dbReference type="Gene3D" id="2.160.10.10">
    <property type="entry name" value="Hexapeptide repeat proteins"/>
    <property type="match status" value="1"/>
</dbReference>
<keyword evidence="10" id="KW-0511">Multifunctional enzyme</keyword>
<comment type="similarity">
    <text evidence="4">In the N-terminal section; belongs to the N-acetylglucosamine-1-phosphate uridyltransferase family.</text>
</comment>
<dbReference type="GO" id="GO:0019134">
    <property type="term" value="F:glucosamine-1-phosphate N-acetyltransferase activity"/>
    <property type="evidence" value="ECO:0007669"/>
    <property type="project" value="UniProtKB-EC"/>
</dbReference>
<name>A0A133U870_9EURY</name>
<dbReference type="EC" id="2.7.7.23" evidence="6"/>
<dbReference type="Pfam" id="PF00483">
    <property type="entry name" value="NTP_transferase"/>
    <property type="match status" value="1"/>
</dbReference>
<comment type="catalytic activity">
    <reaction evidence="13">
        <text>N-acetyl-alpha-D-glucosamine 1-phosphate + UTP + H(+) = UDP-N-acetyl-alpha-D-glucosamine + diphosphate</text>
        <dbReference type="Rhea" id="RHEA:13509"/>
        <dbReference type="ChEBI" id="CHEBI:15378"/>
        <dbReference type="ChEBI" id="CHEBI:33019"/>
        <dbReference type="ChEBI" id="CHEBI:46398"/>
        <dbReference type="ChEBI" id="CHEBI:57705"/>
        <dbReference type="ChEBI" id="CHEBI:57776"/>
        <dbReference type="EC" id="2.7.7.23"/>
    </reaction>
</comment>
<accession>A0A133U870</accession>
<evidence type="ECO:0000313" key="16">
    <source>
        <dbReference type="EMBL" id="KXA90393.1"/>
    </source>
</evidence>
<evidence type="ECO:0000256" key="4">
    <source>
        <dbReference type="ARBA" id="ARBA00007947"/>
    </source>
</evidence>
<dbReference type="NCBIfam" id="TIGR03992">
    <property type="entry name" value="Arch_glmU"/>
    <property type="match status" value="1"/>
</dbReference>
<evidence type="ECO:0000256" key="12">
    <source>
        <dbReference type="ARBA" id="ARBA00048247"/>
    </source>
</evidence>
<evidence type="ECO:0000256" key="10">
    <source>
        <dbReference type="ARBA" id="ARBA00023268"/>
    </source>
</evidence>
<gene>
    <name evidence="16" type="ORF">AKJ57_04170</name>
</gene>
<evidence type="ECO:0000256" key="9">
    <source>
        <dbReference type="ARBA" id="ARBA00022695"/>
    </source>
</evidence>
<keyword evidence="11" id="KW-0012">Acyltransferase</keyword>
<evidence type="ECO:0000256" key="2">
    <source>
        <dbReference type="ARBA" id="ARBA00005208"/>
    </source>
</evidence>
<dbReference type="InterPro" id="IPR050065">
    <property type="entry name" value="GlmU-like"/>
</dbReference>
<dbReference type="CDD" id="cd04181">
    <property type="entry name" value="NTP_transferase"/>
    <property type="match status" value="1"/>
</dbReference>
<feature type="domain" description="Mannose-1-phosphate guanyltransferase C-terminal" evidence="15">
    <location>
        <begin position="266"/>
        <end position="371"/>
    </location>
</feature>
<dbReference type="PANTHER" id="PTHR43584">
    <property type="entry name" value="NUCLEOTIDYL TRANSFERASE"/>
    <property type="match status" value="1"/>
</dbReference>
<comment type="caution">
    <text evidence="16">The sequence shown here is derived from an EMBL/GenBank/DDBJ whole genome shotgun (WGS) entry which is preliminary data.</text>
</comment>
<evidence type="ECO:0000256" key="3">
    <source>
        <dbReference type="ARBA" id="ARBA00007707"/>
    </source>
</evidence>
<dbReference type="InterPro" id="IPR056729">
    <property type="entry name" value="GMPPB_C"/>
</dbReference>
<dbReference type="PANTHER" id="PTHR43584:SF8">
    <property type="entry name" value="N-ACETYLMURAMATE ALPHA-1-PHOSPHATE URIDYLYLTRANSFERASE"/>
    <property type="match status" value="1"/>
</dbReference>
<dbReference type="PATRIC" id="fig|1698259.3.peg.1117"/>
<organism evidence="16 17">
    <name type="scientific">candidate division MSBL1 archaeon SCGC-AAA259A05</name>
    <dbReference type="NCBI Taxonomy" id="1698259"/>
    <lineage>
        <taxon>Archaea</taxon>
        <taxon>Methanobacteriati</taxon>
        <taxon>Methanobacteriota</taxon>
        <taxon>candidate division MSBL1</taxon>
    </lineage>
</organism>
<dbReference type="InterPro" id="IPR011004">
    <property type="entry name" value="Trimer_LpxA-like_sf"/>
</dbReference>
<dbReference type="GO" id="GO:0003977">
    <property type="term" value="F:UDP-N-acetylglucosamine diphosphorylase activity"/>
    <property type="evidence" value="ECO:0007669"/>
    <property type="project" value="UniProtKB-EC"/>
</dbReference>
<evidence type="ECO:0000259" key="15">
    <source>
        <dbReference type="Pfam" id="PF25087"/>
    </source>
</evidence>
<dbReference type="CDD" id="cd05636">
    <property type="entry name" value="LbH_G1P_TT_C_like"/>
    <property type="match status" value="1"/>
</dbReference>
<dbReference type="Gene3D" id="3.90.550.10">
    <property type="entry name" value="Spore Coat Polysaccharide Biosynthesis Protein SpsA, Chain A"/>
    <property type="match status" value="1"/>
</dbReference>
<comment type="similarity">
    <text evidence="3">In the C-terminal section; belongs to the transferase hexapeptide repeat family.</text>
</comment>
<evidence type="ECO:0000256" key="1">
    <source>
        <dbReference type="ARBA" id="ARBA00005166"/>
    </source>
</evidence>
<comment type="pathway">
    <text evidence="1">Nucleotide-sugar biosynthesis; UDP-N-acetyl-alpha-D-glucosamine biosynthesis; N-acetyl-alpha-D-glucosamine 1-phosphate from alpha-D-glucosamine 6-phosphate (route II): step 2/2.</text>
</comment>
<feature type="domain" description="Nucleotidyl transferase" evidence="14">
    <location>
        <begin position="2"/>
        <end position="231"/>
    </location>
</feature>
<comment type="pathway">
    <text evidence="2">Nucleotide-sugar biosynthesis; UDP-N-acetyl-alpha-D-glucosamine biosynthesis; UDP-N-acetyl-alpha-D-glucosamine from N-acetyl-alpha-D-glucosamine 1-phosphate: step 1/1.</text>
</comment>
<dbReference type="Proteomes" id="UP000070163">
    <property type="component" value="Unassembled WGS sequence"/>
</dbReference>